<dbReference type="AlphaFoldDB" id="W4G0G4"/>
<dbReference type="RefSeq" id="XP_009837397.1">
    <property type="nucleotide sequence ID" value="XM_009839095.1"/>
</dbReference>
<dbReference type="OrthoDB" id="201140at2759"/>
<organism evidence="2">
    <name type="scientific">Aphanomyces astaci</name>
    <name type="common">Crayfish plague agent</name>
    <dbReference type="NCBI Taxonomy" id="112090"/>
    <lineage>
        <taxon>Eukaryota</taxon>
        <taxon>Sar</taxon>
        <taxon>Stramenopiles</taxon>
        <taxon>Oomycota</taxon>
        <taxon>Saprolegniomycetes</taxon>
        <taxon>Saprolegniales</taxon>
        <taxon>Verrucalvaceae</taxon>
        <taxon>Aphanomyces</taxon>
    </lineage>
</organism>
<feature type="compositionally biased region" description="Low complexity" evidence="1">
    <location>
        <begin position="319"/>
        <end position="337"/>
    </location>
</feature>
<sequence>MPRDVATPVMPLLPLEESSVTLASVTELVKDMQKEHDAQLAKERELIVHQVLQSLETKGLLRRKKPSTRHHHHKHPTKLDTRLQALVRHSLTDSGLDYPHVIPSQNTTVSSSLVRPLVLERKDTTDEPMEARRVSARQGSTQGDSRPQRRVDAALPPATAADPPNQVVPCAEKSILTRSKRSSKMSKKTWVMLEQSKKLLQATKTSGYKPGVIAPKPHLDQILAHNEQRPNDGEMSNHDDEQYAIPPPLPPASCSTPVGTCELDENCSAAVAKNDAQAAPASYQLSLLEPFPTSGAAENTDKAWENELARQILSLYATSMTSKQHQKQQQSSQQSSTSPPPSSPTKSDEQRRRRRHKQLPSLGDVAERKKRIQHVQDSWQPSHVDENGKVVLCMPKIPKPIWFAGTGIVMATWCALVVPLTEAKLSPYADDLDGASMLCRHRLCHELRHLEQNLELEQYLAVVETLLMSRVRAKQQHQQDKVLDELDVKLWKQLVITANAFASRAVDLKKFPLALSLVQKTESILDDASCLSATRLELLAYIADTYAYYYYSRSKASAAMTYISKAHVVHSKHGEWSHLAKCKLHMATLLSRLDQHPEAVLQLQLILALVEEAKLEEDGGGGASAQKLCLVAVCYNNLALEQLHLKDVDGAATSTQNARRLARLCLSYSNRWLAQFENTHKAVIRAMATLLGDQRDLDMELVMKYDIEA</sequence>
<dbReference type="InterPro" id="IPR011990">
    <property type="entry name" value="TPR-like_helical_dom_sf"/>
</dbReference>
<dbReference type="GeneID" id="20813997"/>
<evidence type="ECO:0000313" key="2">
    <source>
        <dbReference type="EMBL" id="ETV73192.1"/>
    </source>
</evidence>
<name>W4G0G4_APHAT</name>
<dbReference type="VEuPathDB" id="FungiDB:H257_12001"/>
<dbReference type="Gene3D" id="1.25.40.10">
    <property type="entry name" value="Tetratricopeptide repeat domain"/>
    <property type="match status" value="1"/>
</dbReference>
<evidence type="ECO:0000256" key="1">
    <source>
        <dbReference type="SAM" id="MobiDB-lite"/>
    </source>
</evidence>
<accession>W4G0G4</accession>
<feature type="region of interest" description="Disordered" evidence="1">
    <location>
        <begin position="319"/>
        <end position="368"/>
    </location>
</feature>
<feature type="compositionally biased region" description="Basic and acidic residues" evidence="1">
    <location>
        <begin position="120"/>
        <end position="133"/>
    </location>
</feature>
<proteinExistence type="predicted"/>
<gene>
    <name evidence="2" type="ORF">H257_12001</name>
</gene>
<dbReference type="EMBL" id="KI913150">
    <property type="protein sequence ID" value="ETV73192.1"/>
    <property type="molecule type" value="Genomic_DNA"/>
</dbReference>
<feature type="region of interest" description="Disordered" evidence="1">
    <location>
        <begin position="120"/>
        <end position="150"/>
    </location>
</feature>
<reference evidence="2" key="1">
    <citation type="submission" date="2013-12" db="EMBL/GenBank/DDBJ databases">
        <title>The Genome Sequence of Aphanomyces astaci APO3.</title>
        <authorList>
            <consortium name="The Broad Institute Genomics Platform"/>
            <person name="Russ C."/>
            <person name="Tyler B."/>
            <person name="van West P."/>
            <person name="Dieguez-Uribeondo J."/>
            <person name="Young S.K."/>
            <person name="Zeng Q."/>
            <person name="Gargeya S."/>
            <person name="Fitzgerald M."/>
            <person name="Abouelleil A."/>
            <person name="Alvarado L."/>
            <person name="Chapman S.B."/>
            <person name="Gainer-Dewar J."/>
            <person name="Goldberg J."/>
            <person name="Griggs A."/>
            <person name="Gujja S."/>
            <person name="Hansen M."/>
            <person name="Howarth C."/>
            <person name="Imamovic A."/>
            <person name="Ireland A."/>
            <person name="Larimer J."/>
            <person name="McCowan C."/>
            <person name="Murphy C."/>
            <person name="Pearson M."/>
            <person name="Poon T.W."/>
            <person name="Priest M."/>
            <person name="Roberts A."/>
            <person name="Saif S."/>
            <person name="Shea T."/>
            <person name="Sykes S."/>
            <person name="Wortman J."/>
            <person name="Nusbaum C."/>
            <person name="Birren B."/>
        </authorList>
    </citation>
    <scope>NUCLEOTIDE SEQUENCE [LARGE SCALE GENOMIC DNA]</scope>
    <source>
        <strain evidence="2">APO3</strain>
    </source>
</reference>
<dbReference type="SUPFAM" id="SSF48452">
    <property type="entry name" value="TPR-like"/>
    <property type="match status" value="1"/>
</dbReference>
<protein>
    <submittedName>
        <fullName evidence="2">Uncharacterized protein</fullName>
    </submittedName>
</protein>